<dbReference type="InterPro" id="IPR008253">
    <property type="entry name" value="Marvel"/>
</dbReference>
<protein>
    <recommendedName>
        <fullName evidence="7">MARVEL domain-containing protein</fullName>
    </recommendedName>
</protein>
<evidence type="ECO:0000256" key="4">
    <source>
        <dbReference type="ARBA" id="ARBA00023136"/>
    </source>
</evidence>
<feature type="compositionally biased region" description="Low complexity" evidence="5">
    <location>
        <begin position="299"/>
        <end position="324"/>
    </location>
</feature>
<evidence type="ECO:0000256" key="6">
    <source>
        <dbReference type="SAM" id="Phobius"/>
    </source>
</evidence>
<keyword evidence="9" id="KW-1185">Reference proteome</keyword>
<gene>
    <name evidence="8" type="ORF">CDD81_353</name>
</gene>
<keyword evidence="3 6" id="KW-1133">Transmembrane helix</keyword>
<feature type="transmembrane region" description="Helical" evidence="6">
    <location>
        <begin position="50"/>
        <end position="69"/>
    </location>
</feature>
<name>A0A2C5XVZ0_9HYPO</name>
<feature type="compositionally biased region" description="Low complexity" evidence="5">
    <location>
        <begin position="228"/>
        <end position="248"/>
    </location>
</feature>
<comment type="subcellular location">
    <subcellularLocation>
        <location evidence="1">Membrane</location>
        <topology evidence="1">Multi-pass membrane protein</topology>
    </subcellularLocation>
</comment>
<dbReference type="AlphaFoldDB" id="A0A2C5XVZ0"/>
<evidence type="ECO:0000256" key="5">
    <source>
        <dbReference type="SAM" id="MobiDB-lite"/>
    </source>
</evidence>
<sequence length="337" mass="36805">MEQPASRPDGSHVLATPVWFFGLRIAQMLLCFIILALSGAVVGNVYLDELGLTLAVSLLSMIALGYMIVSERAPACRAGYNVYAVLALDGLLTILWLAAFAAAAARRSRFAYTVVTTDANLYDSLAGMTSAVAGLGAFVWIMFIATFTWTLISFLTGRKQGRFNFNMDALTATNTAGHAMEHKMDQQPPSNMAAPEQSQTPYQQQPPYMPPTAQSPPPQQMPHDYPLHQAAQYPAQAQAPSQHAAQQQTFPYSPQHASPYPSSTQHPSTHHLAQQHTSSSQHLPHHNTSSTHHQTAQYSPQGTPSPTQYPPQQYASQPHPQQYQVPVETRGSELSAQ</sequence>
<comment type="caution">
    <text evidence="8">The sequence shown here is derived from an EMBL/GenBank/DDBJ whole genome shotgun (WGS) entry which is preliminary data.</text>
</comment>
<evidence type="ECO:0000256" key="3">
    <source>
        <dbReference type="ARBA" id="ARBA00022989"/>
    </source>
</evidence>
<dbReference type="EMBL" id="NJET01000103">
    <property type="protein sequence ID" value="PHH61445.1"/>
    <property type="molecule type" value="Genomic_DNA"/>
</dbReference>
<feature type="compositionally biased region" description="Pro residues" evidence="5">
    <location>
        <begin position="207"/>
        <end position="220"/>
    </location>
</feature>
<feature type="transmembrane region" description="Helical" evidence="6">
    <location>
        <begin position="125"/>
        <end position="152"/>
    </location>
</feature>
<accession>A0A2C5XVZ0</accession>
<dbReference type="PANTHER" id="PTHR37451:SF4">
    <property type="entry name" value="MARVEL DOMAIN-CONTAINING PROTEIN"/>
    <property type="match status" value="1"/>
</dbReference>
<feature type="transmembrane region" description="Helical" evidence="6">
    <location>
        <begin position="81"/>
        <end position="105"/>
    </location>
</feature>
<dbReference type="OrthoDB" id="5241662at2759"/>
<keyword evidence="2 6" id="KW-0812">Transmembrane</keyword>
<dbReference type="GO" id="GO:0016020">
    <property type="term" value="C:membrane"/>
    <property type="evidence" value="ECO:0007669"/>
    <property type="project" value="UniProtKB-SubCell"/>
</dbReference>
<evidence type="ECO:0000256" key="1">
    <source>
        <dbReference type="ARBA" id="ARBA00004141"/>
    </source>
</evidence>
<evidence type="ECO:0000259" key="7">
    <source>
        <dbReference type="Pfam" id="PF01284"/>
    </source>
</evidence>
<feature type="domain" description="MARVEL" evidence="7">
    <location>
        <begin position="21"/>
        <end position="147"/>
    </location>
</feature>
<evidence type="ECO:0000313" key="8">
    <source>
        <dbReference type="EMBL" id="PHH61445.1"/>
    </source>
</evidence>
<dbReference type="Proteomes" id="UP000226192">
    <property type="component" value="Unassembled WGS sequence"/>
</dbReference>
<dbReference type="Pfam" id="PF01284">
    <property type="entry name" value="MARVEL"/>
    <property type="match status" value="1"/>
</dbReference>
<feature type="transmembrane region" description="Helical" evidence="6">
    <location>
        <begin position="12"/>
        <end position="38"/>
    </location>
</feature>
<evidence type="ECO:0000313" key="9">
    <source>
        <dbReference type="Proteomes" id="UP000226192"/>
    </source>
</evidence>
<organism evidence="8 9">
    <name type="scientific">Ophiocordyceps australis</name>
    <dbReference type="NCBI Taxonomy" id="1399860"/>
    <lineage>
        <taxon>Eukaryota</taxon>
        <taxon>Fungi</taxon>
        <taxon>Dikarya</taxon>
        <taxon>Ascomycota</taxon>
        <taxon>Pezizomycotina</taxon>
        <taxon>Sordariomycetes</taxon>
        <taxon>Hypocreomycetidae</taxon>
        <taxon>Hypocreales</taxon>
        <taxon>Ophiocordycipitaceae</taxon>
        <taxon>Ophiocordyceps</taxon>
    </lineage>
</organism>
<dbReference type="STRING" id="1399860.A0A2C5XVZ0"/>
<feature type="compositionally biased region" description="Low complexity" evidence="5">
    <location>
        <begin position="194"/>
        <end position="206"/>
    </location>
</feature>
<dbReference type="PANTHER" id="PTHR37451">
    <property type="entry name" value="MARVEL DOMAIN"/>
    <property type="match status" value="1"/>
</dbReference>
<feature type="region of interest" description="Disordered" evidence="5">
    <location>
        <begin position="181"/>
        <end position="337"/>
    </location>
</feature>
<proteinExistence type="predicted"/>
<feature type="compositionally biased region" description="Polar residues" evidence="5">
    <location>
        <begin position="249"/>
        <end position="298"/>
    </location>
</feature>
<evidence type="ECO:0000256" key="2">
    <source>
        <dbReference type="ARBA" id="ARBA00022692"/>
    </source>
</evidence>
<keyword evidence="4 6" id="KW-0472">Membrane</keyword>
<reference evidence="8 9" key="1">
    <citation type="submission" date="2017-06" db="EMBL/GenBank/DDBJ databases">
        <title>Ant-infecting Ophiocordyceps genomes reveal a high diversity of potential behavioral manipulation genes and a possible major role for enterotoxins.</title>
        <authorList>
            <person name="De Bekker C."/>
            <person name="Evans H.C."/>
            <person name="Brachmann A."/>
            <person name="Hughes D.P."/>
        </authorList>
    </citation>
    <scope>NUCLEOTIDE SEQUENCE [LARGE SCALE GENOMIC DNA]</scope>
    <source>
        <strain evidence="8 9">Map64</strain>
    </source>
</reference>